<comment type="catalytic activity">
    <reaction evidence="10">
        <text>ATP + H2O = ADP + phosphate + H(+)</text>
        <dbReference type="Rhea" id="RHEA:13065"/>
        <dbReference type="ChEBI" id="CHEBI:15377"/>
        <dbReference type="ChEBI" id="CHEBI:15378"/>
        <dbReference type="ChEBI" id="CHEBI:30616"/>
        <dbReference type="ChEBI" id="CHEBI:43474"/>
        <dbReference type="ChEBI" id="CHEBI:456216"/>
        <dbReference type="EC" id="5.6.2.4"/>
    </reaction>
</comment>
<dbReference type="PANTHER" id="PTHR11070">
    <property type="entry name" value="UVRD / RECB / PCRA DNA HELICASE FAMILY MEMBER"/>
    <property type="match status" value="1"/>
</dbReference>
<dbReference type="GO" id="GO:0043138">
    <property type="term" value="F:3'-5' DNA helicase activity"/>
    <property type="evidence" value="ECO:0007669"/>
    <property type="project" value="UniProtKB-EC"/>
</dbReference>
<dbReference type="SUPFAM" id="SSF52540">
    <property type="entry name" value="P-loop containing nucleoside triphosphate hydrolases"/>
    <property type="match status" value="1"/>
</dbReference>
<dbReference type="Pfam" id="PF13361">
    <property type="entry name" value="UvrD_C"/>
    <property type="match status" value="1"/>
</dbReference>
<dbReference type="GO" id="GO:0000725">
    <property type="term" value="P:recombinational repair"/>
    <property type="evidence" value="ECO:0007669"/>
    <property type="project" value="TreeGrafter"/>
</dbReference>
<keyword evidence="2" id="KW-0547">Nucleotide-binding</keyword>
<keyword evidence="4" id="KW-0347">Helicase</keyword>
<dbReference type="Gene3D" id="1.10.486.10">
    <property type="entry name" value="PCRA, domain 4"/>
    <property type="match status" value="1"/>
</dbReference>
<dbReference type="InterPro" id="IPR027417">
    <property type="entry name" value="P-loop_NTPase"/>
</dbReference>
<dbReference type="EC" id="5.6.2.4" evidence="9"/>
<evidence type="ECO:0000256" key="5">
    <source>
        <dbReference type="ARBA" id="ARBA00022840"/>
    </source>
</evidence>
<dbReference type="CDD" id="cd17932">
    <property type="entry name" value="DEXQc_UvrD"/>
    <property type="match status" value="1"/>
</dbReference>
<dbReference type="GO" id="GO:0016787">
    <property type="term" value="F:hydrolase activity"/>
    <property type="evidence" value="ECO:0007669"/>
    <property type="project" value="UniProtKB-KW"/>
</dbReference>
<comment type="similarity">
    <text evidence="1">Belongs to the helicase family. UvrD subfamily.</text>
</comment>
<dbReference type="GO" id="GO:0005524">
    <property type="term" value="F:ATP binding"/>
    <property type="evidence" value="ECO:0007669"/>
    <property type="project" value="UniProtKB-KW"/>
</dbReference>
<evidence type="ECO:0000256" key="8">
    <source>
        <dbReference type="ARBA" id="ARBA00034617"/>
    </source>
</evidence>
<evidence type="ECO:0000256" key="10">
    <source>
        <dbReference type="ARBA" id="ARBA00048988"/>
    </source>
</evidence>
<dbReference type="InterPro" id="IPR014017">
    <property type="entry name" value="DNA_helicase_UvrD-like_C"/>
</dbReference>
<dbReference type="EMBL" id="UINC01008697">
    <property type="protein sequence ID" value="SVA39110.1"/>
    <property type="molecule type" value="Genomic_DNA"/>
</dbReference>
<evidence type="ECO:0000259" key="11">
    <source>
        <dbReference type="PROSITE" id="PS51198"/>
    </source>
</evidence>
<keyword evidence="5" id="KW-0067">ATP-binding</keyword>
<proteinExistence type="inferred from homology"/>
<dbReference type="GO" id="GO:0005829">
    <property type="term" value="C:cytosol"/>
    <property type="evidence" value="ECO:0007669"/>
    <property type="project" value="TreeGrafter"/>
</dbReference>
<evidence type="ECO:0000313" key="13">
    <source>
        <dbReference type="EMBL" id="SVA39110.1"/>
    </source>
</evidence>
<evidence type="ECO:0000256" key="3">
    <source>
        <dbReference type="ARBA" id="ARBA00022801"/>
    </source>
</evidence>
<dbReference type="Gene3D" id="3.40.50.300">
    <property type="entry name" value="P-loop containing nucleotide triphosphate hydrolases"/>
    <property type="match status" value="2"/>
</dbReference>
<accession>A0A381VFJ6</accession>
<evidence type="ECO:0000256" key="1">
    <source>
        <dbReference type="ARBA" id="ARBA00009922"/>
    </source>
</evidence>
<dbReference type="InterPro" id="IPR014016">
    <property type="entry name" value="UvrD-like_ATP-bd"/>
</dbReference>
<organism evidence="13">
    <name type="scientific">marine metagenome</name>
    <dbReference type="NCBI Taxonomy" id="408172"/>
    <lineage>
        <taxon>unclassified sequences</taxon>
        <taxon>metagenomes</taxon>
        <taxon>ecological metagenomes</taxon>
    </lineage>
</organism>
<comment type="catalytic activity">
    <reaction evidence="8">
        <text>Couples ATP hydrolysis with the unwinding of duplex DNA by translocating in the 3'-5' direction.</text>
        <dbReference type="EC" id="5.6.2.4"/>
    </reaction>
</comment>
<keyword evidence="3" id="KW-0378">Hydrolase</keyword>
<dbReference type="PROSITE" id="PS51198">
    <property type="entry name" value="UVRD_HELICASE_ATP_BIND"/>
    <property type="match status" value="1"/>
</dbReference>
<dbReference type="PROSITE" id="PS51217">
    <property type="entry name" value="UVRD_HELICASE_CTER"/>
    <property type="match status" value="1"/>
</dbReference>
<evidence type="ECO:0000256" key="4">
    <source>
        <dbReference type="ARBA" id="ARBA00022806"/>
    </source>
</evidence>
<feature type="domain" description="UvrD-like helicase C-terminal" evidence="12">
    <location>
        <begin position="290"/>
        <end position="559"/>
    </location>
</feature>
<evidence type="ECO:0000259" key="12">
    <source>
        <dbReference type="PROSITE" id="PS51217"/>
    </source>
</evidence>
<dbReference type="Pfam" id="PF00580">
    <property type="entry name" value="UvrD-helicase"/>
    <property type="match status" value="1"/>
</dbReference>
<evidence type="ECO:0000256" key="2">
    <source>
        <dbReference type="ARBA" id="ARBA00022741"/>
    </source>
</evidence>
<dbReference type="GO" id="GO:0033202">
    <property type="term" value="C:DNA helicase complex"/>
    <property type="evidence" value="ECO:0007669"/>
    <property type="project" value="TreeGrafter"/>
</dbReference>
<reference evidence="13" key="1">
    <citation type="submission" date="2018-05" db="EMBL/GenBank/DDBJ databases">
        <authorList>
            <person name="Lanie J.A."/>
            <person name="Ng W.-L."/>
            <person name="Kazmierczak K.M."/>
            <person name="Andrzejewski T.M."/>
            <person name="Davidsen T.M."/>
            <person name="Wayne K.J."/>
            <person name="Tettelin H."/>
            <person name="Glass J.I."/>
            <person name="Rusch D."/>
            <person name="Podicherti R."/>
            <person name="Tsui H.-C.T."/>
            <person name="Winkler M.E."/>
        </authorList>
    </citation>
    <scope>NUCLEOTIDE SEQUENCE</scope>
</reference>
<sequence>MVENLKNYLNLLNNQQRKAVVNSKGSTLVLAGAGSGKTRVLTFRILHLLIEKLAFPNQILAVTFTNKAASEMKMRVSNLLNYPIDKMWLGTFHSLSAKILRAHAELVGLKSNFIIIDSDDQLKLIKQICEHKNIDIKEKPPKYFATVIDNYKNKGIFPQSVKSPKGKKGEENIAIIYKLYQEELLRLNCVDFGDLILFCIKIFKENKEVCSKYQNLFKFILVDEYQDINNVQQQWLEFFYQGHKNICCVGDDDQSIYSWRGADVNILLNFEKNFSKPLIIRLEQNYRSTKNILECASFLIAKNKGRYGKELWSDKDKGEKISIKGFWHTKEESVYVSDEIEKLISNKTPLSEIAILFRVAAHTRSFEDRFINLGLSYKIIGGLRFYERKEIRDVIAYLRLVHNLDDNLALERIINVPKRGIGRTTLGKINSIARNNNISMFNAGSKMIQDSTSKVNIEINEFIRKVHKWYNLKKEIDHIELTQLILEDSKYVEYLEQEEKNSKNPENLNRLENIKEFIESLKDFENLEGFLEHVGLVMENISNTNDESISLMTMHSAKGLEFDNVFLAGWEEGVFPSMRSIDELGKKGLEEERRLAYVALTRARRKIHITYVNQNRYSYVSHDFNMPSRFIEELPKNLVNINNSTYLSNNNFIDEFSQIENMDSSFITPGRKRLLSRIKKEEDDWDFNQDYQSNSNATEGSRVFHQKFGYGKIIFIDGDMAEVDFEKSSQRKIFLKYLQFTA</sequence>
<evidence type="ECO:0000256" key="9">
    <source>
        <dbReference type="ARBA" id="ARBA00034808"/>
    </source>
</evidence>
<dbReference type="Gene3D" id="1.10.10.160">
    <property type="match status" value="1"/>
</dbReference>
<protein>
    <recommendedName>
        <fullName evidence="9">DNA 3'-5' helicase</fullName>
        <ecNumber evidence="9">5.6.2.4</ecNumber>
    </recommendedName>
</protein>
<dbReference type="CDD" id="cd18807">
    <property type="entry name" value="SF1_C_UvrD"/>
    <property type="match status" value="1"/>
</dbReference>
<gene>
    <name evidence="13" type="ORF">METZ01_LOCUS91964</name>
</gene>
<name>A0A381VFJ6_9ZZZZ</name>
<dbReference type="InterPro" id="IPR000212">
    <property type="entry name" value="DNA_helicase_UvrD/REP"/>
</dbReference>
<dbReference type="AlphaFoldDB" id="A0A381VFJ6"/>
<dbReference type="InterPro" id="IPR013986">
    <property type="entry name" value="DExx_box_DNA_helicase_dom_sf"/>
</dbReference>
<evidence type="ECO:0000256" key="6">
    <source>
        <dbReference type="ARBA" id="ARBA00023125"/>
    </source>
</evidence>
<keyword evidence="7" id="KW-0413">Isomerase</keyword>
<feature type="domain" description="UvrD-like helicase ATP-binding" evidence="11">
    <location>
        <begin position="10"/>
        <end position="289"/>
    </location>
</feature>
<evidence type="ECO:0000256" key="7">
    <source>
        <dbReference type="ARBA" id="ARBA00023235"/>
    </source>
</evidence>
<dbReference type="GO" id="GO:0003677">
    <property type="term" value="F:DNA binding"/>
    <property type="evidence" value="ECO:0007669"/>
    <property type="project" value="UniProtKB-KW"/>
</dbReference>
<keyword evidence="6" id="KW-0238">DNA-binding</keyword>
<dbReference type="PANTHER" id="PTHR11070:SF2">
    <property type="entry name" value="ATP-DEPENDENT DNA HELICASE SRS2"/>
    <property type="match status" value="1"/>
</dbReference>